<evidence type="ECO:0000256" key="2">
    <source>
        <dbReference type="ARBA" id="ARBA00004162"/>
    </source>
</evidence>
<dbReference type="GO" id="GO:0008654">
    <property type="term" value="P:phospholipid biosynthetic process"/>
    <property type="evidence" value="ECO:0007669"/>
    <property type="project" value="UniProtKB-KW"/>
</dbReference>
<evidence type="ECO:0000256" key="13">
    <source>
        <dbReference type="ARBA" id="ARBA00023098"/>
    </source>
</evidence>
<reference evidence="20 21" key="1">
    <citation type="submission" date="2018-01" db="EMBL/GenBank/DDBJ databases">
        <title>Whole genome analyses suggest that Burkholderia sensu lato contains two further novel genera in the rhizoxinica-symbiotica group Mycetohabitans gen. nov., and Trinickia gen. nov.: implications for the evolution of diazotrophy and nodulation in the Burkholderiaceae.</title>
        <authorList>
            <person name="Estrada-de los Santos P."/>
            <person name="Palmer M."/>
            <person name="Chavez-Ramirez B."/>
            <person name="Beukes C."/>
            <person name="Steenkamp E.T."/>
            <person name="Hirsch A.M."/>
            <person name="Manyaka P."/>
            <person name="Maluk M."/>
            <person name="Lafos M."/>
            <person name="Crook M."/>
            <person name="Gross E."/>
            <person name="Simon M.F."/>
            <person name="Bueno dos Reis Junior F."/>
            <person name="Poole P.S."/>
            <person name="Venter S.N."/>
            <person name="James E.K."/>
        </authorList>
    </citation>
    <scope>NUCLEOTIDE SEQUENCE [LARGE SCALE GENOMIC DNA]</scope>
    <source>
        <strain evidence="20 21">JPY 581</strain>
    </source>
</reference>
<keyword evidence="16" id="KW-1208">Phospholipid metabolism</keyword>
<dbReference type="OrthoDB" id="481399at2"/>
<comment type="pathway">
    <text evidence="3">Phospholipid metabolism; CDP-diacylglycerol degradation; phosphatidate from CDP-diacylglycerol: step 1/1.</text>
</comment>
<proteinExistence type="inferred from homology"/>
<dbReference type="AlphaFoldDB" id="A0A2N7WVH4"/>
<keyword evidence="8" id="KW-1003">Cell membrane</keyword>
<evidence type="ECO:0000256" key="3">
    <source>
        <dbReference type="ARBA" id="ARBA00004927"/>
    </source>
</evidence>
<keyword evidence="13" id="KW-0443">Lipid metabolism</keyword>
<evidence type="ECO:0000256" key="18">
    <source>
        <dbReference type="ARBA" id="ARBA00032892"/>
    </source>
</evidence>
<evidence type="ECO:0000256" key="5">
    <source>
        <dbReference type="ARBA" id="ARBA00006435"/>
    </source>
</evidence>
<keyword evidence="21" id="KW-1185">Reference proteome</keyword>
<evidence type="ECO:0000256" key="14">
    <source>
        <dbReference type="ARBA" id="ARBA00023136"/>
    </source>
</evidence>
<evidence type="ECO:0000256" key="12">
    <source>
        <dbReference type="ARBA" id="ARBA00022989"/>
    </source>
</evidence>
<feature type="signal peptide" evidence="19">
    <location>
        <begin position="1"/>
        <end position="31"/>
    </location>
</feature>
<dbReference type="Proteomes" id="UP000235777">
    <property type="component" value="Unassembled WGS sequence"/>
</dbReference>
<dbReference type="GO" id="GO:0046342">
    <property type="term" value="P:CDP-diacylglycerol catabolic process"/>
    <property type="evidence" value="ECO:0007669"/>
    <property type="project" value="UniProtKB-UniPathway"/>
</dbReference>
<evidence type="ECO:0000256" key="10">
    <source>
        <dbReference type="ARBA" id="ARBA00022692"/>
    </source>
</evidence>
<comment type="subcellular location">
    <subcellularLocation>
        <location evidence="2">Cell membrane</location>
        <topology evidence="2">Single-pass membrane protein</topology>
    </subcellularLocation>
</comment>
<dbReference type="PROSITE" id="PS51257">
    <property type="entry name" value="PROKAR_LIPOPROTEIN"/>
    <property type="match status" value="1"/>
</dbReference>
<keyword evidence="19" id="KW-0732">Signal</keyword>
<evidence type="ECO:0000256" key="11">
    <source>
        <dbReference type="ARBA" id="ARBA00022801"/>
    </source>
</evidence>
<evidence type="ECO:0000256" key="1">
    <source>
        <dbReference type="ARBA" id="ARBA00001007"/>
    </source>
</evidence>
<organism evidence="20 21">
    <name type="scientific">Trinickia symbiotica</name>
    <dbReference type="NCBI Taxonomy" id="863227"/>
    <lineage>
        <taxon>Bacteria</taxon>
        <taxon>Pseudomonadati</taxon>
        <taxon>Pseudomonadota</taxon>
        <taxon>Betaproteobacteria</taxon>
        <taxon>Burkholderiales</taxon>
        <taxon>Burkholderiaceae</taxon>
        <taxon>Trinickia</taxon>
    </lineage>
</organism>
<evidence type="ECO:0000256" key="16">
    <source>
        <dbReference type="ARBA" id="ARBA00023264"/>
    </source>
</evidence>
<dbReference type="InterPro" id="IPR036265">
    <property type="entry name" value="HIT-like_sf"/>
</dbReference>
<evidence type="ECO:0000313" key="21">
    <source>
        <dbReference type="Proteomes" id="UP000235777"/>
    </source>
</evidence>
<dbReference type="UniPathway" id="UPA00609">
    <property type="reaction ID" value="UER00664"/>
</dbReference>
<dbReference type="SUPFAM" id="SSF54197">
    <property type="entry name" value="HIT-like"/>
    <property type="match status" value="1"/>
</dbReference>
<keyword evidence="14" id="KW-0472">Membrane</keyword>
<evidence type="ECO:0000256" key="19">
    <source>
        <dbReference type="SAM" id="SignalP"/>
    </source>
</evidence>
<dbReference type="GO" id="GO:0005886">
    <property type="term" value="C:plasma membrane"/>
    <property type="evidence" value="ECO:0007669"/>
    <property type="project" value="UniProtKB-SubCell"/>
</dbReference>
<gene>
    <name evidence="20" type="ORF">C0Z20_24190</name>
</gene>
<dbReference type="InterPro" id="IPR003763">
    <property type="entry name" value="CDP-diacylglyc_Pase"/>
</dbReference>
<comment type="similarity">
    <text evidence="5">Belongs to the Cdh family.</text>
</comment>
<accession>A0A2N7WVH4</accession>
<comment type="pathway">
    <text evidence="4">Lipid metabolism.</text>
</comment>
<feature type="chain" id="PRO_5014996276" description="CDP-diacylglycerol pyrophosphatase" evidence="19">
    <location>
        <begin position="32"/>
        <end position="260"/>
    </location>
</feature>
<dbReference type="STRING" id="863227.GCA_000373005_03406"/>
<dbReference type="EMBL" id="PNYC01000018">
    <property type="protein sequence ID" value="PMS33364.1"/>
    <property type="molecule type" value="Genomic_DNA"/>
</dbReference>
<dbReference type="EC" id="3.6.1.26" evidence="6"/>
<evidence type="ECO:0000313" key="20">
    <source>
        <dbReference type="EMBL" id="PMS33364.1"/>
    </source>
</evidence>
<evidence type="ECO:0000256" key="8">
    <source>
        <dbReference type="ARBA" id="ARBA00022475"/>
    </source>
</evidence>
<dbReference type="Pfam" id="PF02611">
    <property type="entry name" value="CDH"/>
    <property type="match status" value="1"/>
</dbReference>
<comment type="caution">
    <text evidence="20">The sequence shown here is derived from an EMBL/GenBank/DDBJ whole genome shotgun (WGS) entry which is preliminary data.</text>
</comment>
<protein>
    <recommendedName>
        <fullName evidence="7">CDP-diacylglycerol pyrophosphatase</fullName>
        <ecNumber evidence="6">3.6.1.26</ecNumber>
    </recommendedName>
    <alternativeName>
        <fullName evidence="17">CDP-diacylglycerol phosphatidylhydrolase</fullName>
    </alternativeName>
    <alternativeName>
        <fullName evidence="18">CDP-diglyceride hydrolase</fullName>
    </alternativeName>
</protein>
<evidence type="ECO:0000256" key="15">
    <source>
        <dbReference type="ARBA" id="ARBA00023209"/>
    </source>
</evidence>
<evidence type="ECO:0000256" key="7">
    <source>
        <dbReference type="ARBA" id="ARBA00019608"/>
    </source>
</evidence>
<evidence type="ECO:0000256" key="4">
    <source>
        <dbReference type="ARBA" id="ARBA00005189"/>
    </source>
</evidence>
<keyword evidence="10" id="KW-0812">Transmembrane</keyword>
<keyword evidence="11" id="KW-0378">Hydrolase</keyword>
<dbReference type="PIRSF" id="PIRSF001273">
    <property type="entry name" value="CDH"/>
    <property type="match status" value="1"/>
</dbReference>
<comment type="catalytic activity">
    <reaction evidence="1">
        <text>a CDP-1,2-diacyl-sn-glycerol + H2O = a 1,2-diacyl-sn-glycero-3-phosphate + CMP + 2 H(+)</text>
        <dbReference type="Rhea" id="RHEA:15221"/>
        <dbReference type="ChEBI" id="CHEBI:15377"/>
        <dbReference type="ChEBI" id="CHEBI:15378"/>
        <dbReference type="ChEBI" id="CHEBI:58332"/>
        <dbReference type="ChEBI" id="CHEBI:58608"/>
        <dbReference type="ChEBI" id="CHEBI:60377"/>
        <dbReference type="EC" id="3.6.1.26"/>
    </reaction>
</comment>
<dbReference type="GO" id="GO:0008715">
    <property type="term" value="F:CDP-diacylglycerol diphosphatase activity"/>
    <property type="evidence" value="ECO:0007669"/>
    <property type="project" value="UniProtKB-EC"/>
</dbReference>
<keyword evidence="12" id="KW-1133">Transmembrane helix</keyword>
<evidence type="ECO:0000256" key="9">
    <source>
        <dbReference type="ARBA" id="ARBA00022516"/>
    </source>
</evidence>
<dbReference type="RefSeq" id="WP_018441992.1">
    <property type="nucleotide sequence ID" value="NZ_KB890182.1"/>
</dbReference>
<keyword evidence="9" id="KW-0444">Lipid biosynthesis</keyword>
<sequence>MRGLHERVRACAGRLAICATLLIAGCETLAAADPNALWQIVHFDCAPAARTTDKTGVCSSVDISHRYAILKDRNGLAQHLLIPTDRISGVESPLVLAPDAPNYWADAWNSRGFVEASLTAAHRETLADDRLGLEINSAYRRTQEQLHIHIDCMRASAVEALQRHRNDAPNRWDWDTIDGARYRIMRVSGPTFDVNPFDIVARDKQAPDAMAAQTILVTGAGPSAQHDGWLIVNSGTDVDGGTGSAEVLLDHQCKVAENRP</sequence>
<name>A0A2N7WVH4_9BURK</name>
<dbReference type="Gene3D" id="3.30.428.30">
    <property type="entry name" value="HIT family - CDH-like"/>
    <property type="match status" value="1"/>
</dbReference>
<evidence type="ECO:0000256" key="17">
    <source>
        <dbReference type="ARBA" id="ARBA00032888"/>
    </source>
</evidence>
<keyword evidence="15" id="KW-0594">Phospholipid biosynthesis</keyword>
<evidence type="ECO:0000256" key="6">
    <source>
        <dbReference type="ARBA" id="ARBA00012375"/>
    </source>
</evidence>